<accession>A0A3B0ZH68</accession>
<dbReference type="EMBL" id="UOFT01000028">
    <property type="protein sequence ID" value="VAW92755.1"/>
    <property type="molecule type" value="Genomic_DNA"/>
</dbReference>
<protein>
    <submittedName>
        <fullName evidence="1">Uncharacterized protein</fullName>
    </submittedName>
</protein>
<gene>
    <name evidence="1" type="ORF">MNBD_GAMMA23-338</name>
</gene>
<proteinExistence type="predicted"/>
<sequence>MKSLFSVIILLSLSHYAIADVKEFIEPRVDGYRMDSCLSFSKDCIEPAATQWCKNHGFSKAIYWKTSGDIGHISPTIMLNSKQICRKAYCHAFNTIVCYKEK</sequence>
<reference evidence="1" key="1">
    <citation type="submission" date="2018-06" db="EMBL/GenBank/DDBJ databases">
        <authorList>
            <person name="Zhirakovskaya E."/>
        </authorList>
    </citation>
    <scope>NUCLEOTIDE SEQUENCE</scope>
</reference>
<evidence type="ECO:0000313" key="1">
    <source>
        <dbReference type="EMBL" id="VAW92755.1"/>
    </source>
</evidence>
<dbReference type="AlphaFoldDB" id="A0A3B0ZH68"/>
<name>A0A3B0ZH68_9ZZZZ</name>
<organism evidence="1">
    <name type="scientific">hydrothermal vent metagenome</name>
    <dbReference type="NCBI Taxonomy" id="652676"/>
    <lineage>
        <taxon>unclassified sequences</taxon>
        <taxon>metagenomes</taxon>
        <taxon>ecological metagenomes</taxon>
    </lineage>
</organism>